<gene>
    <name evidence="1" type="ORF">V6N12_054112</name>
</gene>
<organism evidence="1 2">
    <name type="scientific">Hibiscus sabdariffa</name>
    <name type="common">roselle</name>
    <dbReference type="NCBI Taxonomy" id="183260"/>
    <lineage>
        <taxon>Eukaryota</taxon>
        <taxon>Viridiplantae</taxon>
        <taxon>Streptophyta</taxon>
        <taxon>Embryophyta</taxon>
        <taxon>Tracheophyta</taxon>
        <taxon>Spermatophyta</taxon>
        <taxon>Magnoliopsida</taxon>
        <taxon>eudicotyledons</taxon>
        <taxon>Gunneridae</taxon>
        <taxon>Pentapetalae</taxon>
        <taxon>rosids</taxon>
        <taxon>malvids</taxon>
        <taxon>Malvales</taxon>
        <taxon>Malvaceae</taxon>
        <taxon>Malvoideae</taxon>
        <taxon>Hibiscus</taxon>
    </lineage>
</organism>
<protein>
    <submittedName>
        <fullName evidence="1">Uncharacterized protein</fullName>
    </submittedName>
</protein>
<comment type="caution">
    <text evidence="1">The sequence shown here is derived from an EMBL/GenBank/DDBJ whole genome shotgun (WGS) entry which is preliminary data.</text>
</comment>
<proteinExistence type="predicted"/>
<dbReference type="Proteomes" id="UP001472677">
    <property type="component" value="Unassembled WGS sequence"/>
</dbReference>
<keyword evidence="2" id="KW-1185">Reference proteome</keyword>
<accession>A0ABR2B7Z7</accession>
<reference evidence="1 2" key="1">
    <citation type="journal article" date="2024" name="G3 (Bethesda)">
        <title>Genome assembly of Hibiscus sabdariffa L. provides insights into metabolisms of medicinal natural products.</title>
        <authorList>
            <person name="Kim T."/>
        </authorList>
    </citation>
    <scope>NUCLEOTIDE SEQUENCE [LARGE SCALE GENOMIC DNA]</scope>
    <source>
        <strain evidence="1">TK-2024</strain>
        <tissue evidence="1">Old leaves</tissue>
    </source>
</reference>
<dbReference type="EMBL" id="JBBPBM010000159">
    <property type="protein sequence ID" value="KAK8502883.1"/>
    <property type="molecule type" value="Genomic_DNA"/>
</dbReference>
<name>A0ABR2B7Z7_9ROSI</name>
<sequence>MRTQAGFLMSVPHFGMELSSFFSFVTGIIVLIEIEEPRNVSNQTPCSLAFEEDPINCWQLKILLKLYLITTKVLVVNAAKHRAFHLTAQTKADTQFTCAGLVRCNNLEGGG</sequence>
<evidence type="ECO:0000313" key="2">
    <source>
        <dbReference type="Proteomes" id="UP001472677"/>
    </source>
</evidence>
<evidence type="ECO:0000313" key="1">
    <source>
        <dbReference type="EMBL" id="KAK8502883.1"/>
    </source>
</evidence>